<keyword evidence="1" id="KW-0808">Transferase</keyword>
<proteinExistence type="inferred from homology"/>
<dbReference type="HAMAP" id="MF_01121">
    <property type="entry name" value="Sirtuin_ClassIII"/>
    <property type="match status" value="1"/>
</dbReference>
<evidence type="ECO:0000256" key="2">
    <source>
        <dbReference type="ARBA" id="ARBA00023027"/>
    </source>
</evidence>
<feature type="binding site" evidence="3">
    <location>
        <begin position="101"/>
        <end position="104"/>
    </location>
    <ligand>
        <name>NAD(+)</name>
        <dbReference type="ChEBI" id="CHEBI:57540"/>
    </ligand>
</feature>
<feature type="binding site" evidence="3">
    <location>
        <position position="231"/>
    </location>
    <ligand>
        <name>NAD(+)</name>
        <dbReference type="ChEBI" id="CHEBI:57540"/>
    </ligand>
</feature>
<feature type="binding site" evidence="3">
    <location>
        <position position="127"/>
    </location>
    <ligand>
        <name>Zn(2+)</name>
        <dbReference type="ChEBI" id="CHEBI:29105"/>
    </ligand>
</feature>
<dbReference type="PANTHER" id="PTHR11085">
    <property type="entry name" value="NAD-DEPENDENT PROTEIN DEACYLASE SIRTUIN-5, MITOCHONDRIAL-RELATED"/>
    <property type="match status" value="1"/>
</dbReference>
<dbReference type="GO" id="GO:0008270">
    <property type="term" value="F:zinc ion binding"/>
    <property type="evidence" value="ECO:0007669"/>
    <property type="project" value="UniProtKB-UniRule"/>
</dbReference>
<name>A0A2N9YJ98_9GAMM</name>
<feature type="binding site" evidence="3">
    <location>
        <begin position="213"/>
        <end position="215"/>
    </location>
    <ligand>
        <name>NAD(+)</name>
        <dbReference type="ChEBI" id="CHEBI:57540"/>
    </ligand>
</feature>
<dbReference type="Pfam" id="PF02146">
    <property type="entry name" value="SIR2"/>
    <property type="match status" value="1"/>
</dbReference>
<dbReference type="InterPro" id="IPR003000">
    <property type="entry name" value="Sirtuin"/>
</dbReference>
<dbReference type="RefSeq" id="WP_062150524.1">
    <property type="nucleotide sequence ID" value="NZ_CP012373.2"/>
</dbReference>
<keyword evidence="2 3" id="KW-0520">NAD</keyword>
<dbReference type="Gene3D" id="3.40.50.1220">
    <property type="entry name" value="TPP-binding domain"/>
    <property type="match status" value="1"/>
</dbReference>
<dbReference type="GO" id="GO:0017136">
    <property type="term" value="F:histone deacetylase activity, NAD-dependent"/>
    <property type="evidence" value="ECO:0007669"/>
    <property type="project" value="TreeGrafter"/>
</dbReference>
<comment type="cofactor">
    <cofactor evidence="3">
        <name>Zn(2+)</name>
        <dbReference type="ChEBI" id="CHEBI:29105"/>
    </cofactor>
    <text evidence="3">Binds 1 zinc ion per subunit.</text>
</comment>
<sequence length="248" mass="27396">MIIPAELTQCLKHSKRLAILTGAGISAESGVPTFRDAQTGLWAQYNPTELATPEAFQQNPKLVWEWYAWRQQLVAKAEPNAGHLALVELEHHQPSLTIVTQNIDGLHQRAGSNRVIELHGNINRFKCATENRILEQWEKQTAIPPHCPYCNGLIRPDVVWFGESLPVFALEQALQAIERSDVLLTIGTSALVQPAATLPLKALQQGATVIEINPETTPLTPCVHFSLRGKSGDILPKLLKSVWGDTQT</sequence>
<comment type="domain">
    <text evidence="3">2 residues (Tyr-67 and Arg-70) present in a large hydrophobic pocket are probably involved in substrate specificity. They are important for desuccinylation activity, but dispensable for deacetylation activity.</text>
</comment>
<comment type="catalytic activity">
    <reaction evidence="3">
        <text>N(6)-acetyl-L-lysyl-[protein] + NAD(+) + H2O = 2''-O-acetyl-ADP-D-ribose + nicotinamide + L-lysyl-[protein]</text>
        <dbReference type="Rhea" id="RHEA:43636"/>
        <dbReference type="Rhea" id="RHEA-COMP:9752"/>
        <dbReference type="Rhea" id="RHEA-COMP:10731"/>
        <dbReference type="ChEBI" id="CHEBI:15377"/>
        <dbReference type="ChEBI" id="CHEBI:17154"/>
        <dbReference type="ChEBI" id="CHEBI:29969"/>
        <dbReference type="ChEBI" id="CHEBI:57540"/>
        <dbReference type="ChEBI" id="CHEBI:61930"/>
        <dbReference type="ChEBI" id="CHEBI:83767"/>
        <dbReference type="EC" id="2.3.1.286"/>
    </reaction>
</comment>
<keyword evidence="3" id="KW-0479">Metal-binding</keyword>
<dbReference type="EMBL" id="CP018889">
    <property type="protein sequence ID" value="AUI70425.1"/>
    <property type="molecule type" value="Genomic_DNA"/>
</dbReference>
<comment type="catalytic activity">
    <reaction evidence="3">
        <text>N(6)-succinyl-L-lysyl-[protein] + NAD(+) + H2O = 2''-O-succinyl-ADP-D-ribose + nicotinamide + L-lysyl-[protein]</text>
        <dbReference type="Rhea" id="RHEA:47668"/>
        <dbReference type="Rhea" id="RHEA-COMP:9752"/>
        <dbReference type="Rhea" id="RHEA-COMP:11877"/>
        <dbReference type="ChEBI" id="CHEBI:15377"/>
        <dbReference type="ChEBI" id="CHEBI:17154"/>
        <dbReference type="ChEBI" id="CHEBI:29969"/>
        <dbReference type="ChEBI" id="CHEBI:57540"/>
        <dbReference type="ChEBI" id="CHEBI:87830"/>
        <dbReference type="ChEBI" id="CHEBI:87832"/>
    </reaction>
</comment>
<feature type="binding site" evidence="3">
    <location>
        <position position="147"/>
    </location>
    <ligand>
        <name>Zn(2+)</name>
        <dbReference type="ChEBI" id="CHEBI:29105"/>
    </ligand>
</feature>
<gene>
    <name evidence="3" type="primary">cobB</name>
    <name evidence="6" type="ORF">BLE401_18120</name>
</gene>
<keyword evidence="3" id="KW-0862">Zinc</keyword>
<dbReference type="GO" id="GO:0036055">
    <property type="term" value="F:protein-succinyllysine desuccinylase activity"/>
    <property type="evidence" value="ECO:0007669"/>
    <property type="project" value="UniProtKB-UniRule"/>
</dbReference>
<dbReference type="AlphaFoldDB" id="A0A2N9YJ98"/>
<evidence type="ECO:0000256" key="3">
    <source>
        <dbReference type="HAMAP-Rule" id="MF_01121"/>
    </source>
</evidence>
<dbReference type="CDD" id="cd01412">
    <property type="entry name" value="SIRT5_Af1_CobB"/>
    <property type="match status" value="1"/>
</dbReference>
<dbReference type="InterPro" id="IPR026591">
    <property type="entry name" value="Sirtuin_cat_small_dom_sf"/>
</dbReference>
<dbReference type="OrthoDB" id="9800582at2"/>
<dbReference type="PROSITE" id="PS50305">
    <property type="entry name" value="SIRTUIN"/>
    <property type="match status" value="1"/>
</dbReference>
<keyword evidence="3" id="KW-0963">Cytoplasm</keyword>
<feature type="binding site" evidence="3">
    <location>
        <position position="67"/>
    </location>
    <ligand>
        <name>substrate</name>
    </ligand>
</feature>
<comment type="function">
    <text evidence="3">NAD-dependent lysine deacetylase and desuccinylase that specifically removes acetyl and succinyl groups on target proteins. Modulates the activities of several proteins which are inactive in their acylated form.</text>
</comment>
<dbReference type="PANTHER" id="PTHR11085:SF4">
    <property type="entry name" value="NAD-DEPENDENT PROTEIN DEACYLASE"/>
    <property type="match status" value="1"/>
</dbReference>
<comment type="subcellular location">
    <subcellularLocation>
        <location evidence="3">Cytoplasm</location>
    </subcellularLocation>
</comment>
<dbReference type="InterPro" id="IPR027546">
    <property type="entry name" value="Sirtuin_class_III"/>
</dbReference>
<dbReference type="GO" id="GO:0036054">
    <property type="term" value="F:protein-malonyllysine demalonylase activity"/>
    <property type="evidence" value="ECO:0007669"/>
    <property type="project" value="InterPro"/>
</dbReference>
<dbReference type="NCBIfam" id="NF001753">
    <property type="entry name" value="PRK00481.1-3"/>
    <property type="match status" value="1"/>
</dbReference>
<dbReference type="GO" id="GO:0005737">
    <property type="term" value="C:cytoplasm"/>
    <property type="evidence" value="ECO:0007669"/>
    <property type="project" value="UniProtKB-SubCell"/>
</dbReference>
<dbReference type="SUPFAM" id="SSF52467">
    <property type="entry name" value="DHS-like NAD/FAD-binding domain"/>
    <property type="match status" value="1"/>
</dbReference>
<comment type="caution">
    <text evidence="3 4">Lacks conserved residue(s) required for the propagation of feature annotation.</text>
</comment>
<dbReference type="Proteomes" id="UP000234271">
    <property type="component" value="Chromosome"/>
</dbReference>
<evidence type="ECO:0000256" key="4">
    <source>
        <dbReference type="PROSITE-ProRule" id="PRU00236"/>
    </source>
</evidence>
<dbReference type="KEGG" id="blep:AL038_06185"/>
<keyword evidence="7" id="KW-1185">Reference proteome</keyword>
<reference evidence="7" key="1">
    <citation type="submission" date="2016-12" db="EMBL/GenBank/DDBJ databases">
        <title>Complete Genome Sequence of Beggiatoa leptomitiformis D-401.</title>
        <authorList>
            <person name="Fomenkov A."/>
            <person name="Vincze T."/>
            <person name="Grabovich M."/>
            <person name="Anton B.P."/>
            <person name="Dubinina G."/>
            <person name="Orlova M."/>
            <person name="Belousova E."/>
            <person name="Roberts R.J."/>
        </authorList>
    </citation>
    <scope>NUCLEOTIDE SEQUENCE [LARGE SCALE GENOMIC DNA]</scope>
    <source>
        <strain evidence="7">D-401</strain>
    </source>
</reference>
<accession>A0A2N9YJ98</accession>
<feature type="active site" description="Proton acceptor" evidence="3">
    <location>
        <position position="119"/>
    </location>
</feature>
<evidence type="ECO:0000259" key="5">
    <source>
        <dbReference type="PROSITE" id="PS50305"/>
    </source>
</evidence>
<evidence type="ECO:0000313" key="7">
    <source>
        <dbReference type="Proteomes" id="UP000234271"/>
    </source>
</evidence>
<evidence type="ECO:0000256" key="1">
    <source>
        <dbReference type="ARBA" id="ARBA00022679"/>
    </source>
</evidence>
<comment type="similarity">
    <text evidence="3">Belongs to the sirtuin family. Class III subfamily.</text>
</comment>
<dbReference type="GO" id="GO:0070403">
    <property type="term" value="F:NAD+ binding"/>
    <property type="evidence" value="ECO:0007669"/>
    <property type="project" value="UniProtKB-UniRule"/>
</dbReference>
<protein>
    <recommendedName>
        <fullName evidence="3">NAD-dependent protein deacylase</fullName>
        <ecNumber evidence="3">2.3.1.286</ecNumber>
    </recommendedName>
    <alternativeName>
        <fullName evidence="3">Regulatory protein SIR2 homolog</fullName>
    </alternativeName>
</protein>
<dbReference type="Gene3D" id="3.30.1600.10">
    <property type="entry name" value="SIR2/SIRT2 'Small Domain"/>
    <property type="match status" value="1"/>
</dbReference>
<dbReference type="InterPro" id="IPR050134">
    <property type="entry name" value="NAD-dep_sirtuin_deacylases"/>
</dbReference>
<feature type="binding site" evidence="3">
    <location>
        <begin position="187"/>
        <end position="189"/>
    </location>
    <ligand>
        <name>NAD(+)</name>
        <dbReference type="ChEBI" id="CHEBI:57540"/>
    </ligand>
</feature>
<dbReference type="InterPro" id="IPR026590">
    <property type="entry name" value="Ssirtuin_cat_dom"/>
</dbReference>
<feature type="binding site" evidence="3">
    <location>
        <position position="70"/>
    </location>
    <ligand>
        <name>substrate</name>
    </ligand>
</feature>
<dbReference type="STRING" id="288004.AL038_06185"/>
<evidence type="ECO:0000313" key="6">
    <source>
        <dbReference type="EMBL" id="AUI70425.1"/>
    </source>
</evidence>
<dbReference type="EC" id="2.3.1.286" evidence="3"/>
<organism evidence="6 7">
    <name type="scientific">Beggiatoa leptomitoformis</name>
    <dbReference type="NCBI Taxonomy" id="288004"/>
    <lineage>
        <taxon>Bacteria</taxon>
        <taxon>Pseudomonadati</taxon>
        <taxon>Pseudomonadota</taxon>
        <taxon>Gammaproteobacteria</taxon>
        <taxon>Thiotrichales</taxon>
        <taxon>Thiotrichaceae</taxon>
        <taxon>Beggiatoa</taxon>
    </lineage>
</organism>
<feature type="domain" description="Deacetylase sirtuin-type" evidence="5">
    <location>
        <begin position="1"/>
        <end position="248"/>
    </location>
</feature>
<dbReference type="InterPro" id="IPR029035">
    <property type="entry name" value="DHS-like_NAD/FAD-binding_dom"/>
</dbReference>